<reference evidence="18 19" key="1">
    <citation type="submission" date="2024-09" db="EMBL/GenBank/DDBJ databases">
        <authorList>
            <person name="Sun Q."/>
            <person name="Mori K."/>
        </authorList>
    </citation>
    <scope>NUCLEOTIDE SEQUENCE [LARGE SCALE GENOMIC DNA]</scope>
    <source>
        <strain evidence="18 19">JCM 11201</strain>
    </source>
</reference>
<dbReference type="InterPro" id="IPR023346">
    <property type="entry name" value="Lysozyme-like_dom_sf"/>
</dbReference>
<keyword evidence="13" id="KW-0961">Cell wall biogenesis/degradation</keyword>
<evidence type="ECO:0000313" key="18">
    <source>
        <dbReference type="EMBL" id="MFB9761091.1"/>
    </source>
</evidence>
<gene>
    <name evidence="18" type="ORF">ACFFMS_22840</name>
</gene>
<keyword evidence="4 18" id="KW-0328">Glycosyltransferase</keyword>
<dbReference type="InterPro" id="IPR001460">
    <property type="entry name" value="PCN-bd_Tpept"/>
</dbReference>
<evidence type="ECO:0000256" key="3">
    <source>
        <dbReference type="ARBA" id="ARBA00022670"/>
    </source>
</evidence>
<evidence type="ECO:0000256" key="14">
    <source>
        <dbReference type="ARBA" id="ARBA00034000"/>
    </source>
</evidence>
<feature type="domain" description="Penicillin-binding protein transpeptidase" evidence="16">
    <location>
        <begin position="317"/>
        <end position="588"/>
    </location>
</feature>
<keyword evidence="10" id="KW-1133">Transmembrane helix</keyword>
<dbReference type="EMBL" id="JBHMAF010000187">
    <property type="protein sequence ID" value="MFB9761091.1"/>
    <property type="molecule type" value="Genomic_DNA"/>
</dbReference>
<proteinExistence type="predicted"/>
<evidence type="ECO:0000256" key="9">
    <source>
        <dbReference type="ARBA" id="ARBA00022984"/>
    </source>
</evidence>
<comment type="catalytic activity">
    <reaction evidence="14">
        <text>Preferential cleavage: (Ac)2-L-Lys-D-Ala-|-D-Ala. Also transpeptidation of peptidyl-alanyl moieties that are N-acyl substituents of D-alanine.</text>
        <dbReference type="EC" id="3.4.16.4"/>
    </reaction>
</comment>
<evidence type="ECO:0000256" key="4">
    <source>
        <dbReference type="ARBA" id="ARBA00022676"/>
    </source>
</evidence>
<evidence type="ECO:0000256" key="15">
    <source>
        <dbReference type="ARBA" id="ARBA00049902"/>
    </source>
</evidence>
<keyword evidence="1" id="KW-1003">Cell membrane</keyword>
<keyword evidence="6" id="KW-0812">Transmembrane</keyword>
<comment type="caution">
    <text evidence="18">The sequence shown here is derived from an EMBL/GenBank/DDBJ whole genome shotgun (WGS) entry which is preliminary data.</text>
</comment>
<dbReference type="EC" id="2.4.-.-" evidence="18"/>
<keyword evidence="3" id="KW-0645">Protease</keyword>
<dbReference type="InterPro" id="IPR001264">
    <property type="entry name" value="Glyco_trans_51"/>
</dbReference>
<dbReference type="NCBIfam" id="TIGR02074">
    <property type="entry name" value="PBP_1a_fam"/>
    <property type="match status" value="1"/>
</dbReference>
<keyword evidence="19" id="KW-1185">Reference proteome</keyword>
<evidence type="ECO:0000256" key="10">
    <source>
        <dbReference type="ARBA" id="ARBA00022989"/>
    </source>
</evidence>
<dbReference type="GO" id="GO:0016757">
    <property type="term" value="F:glycosyltransferase activity"/>
    <property type="evidence" value="ECO:0007669"/>
    <property type="project" value="UniProtKB-KW"/>
</dbReference>
<dbReference type="InterPro" id="IPR050396">
    <property type="entry name" value="Glycosyltr_51/Transpeptidase"/>
</dbReference>
<dbReference type="PANTHER" id="PTHR32282">
    <property type="entry name" value="BINDING PROTEIN TRANSPEPTIDASE, PUTATIVE-RELATED"/>
    <property type="match status" value="1"/>
</dbReference>
<dbReference type="RefSeq" id="WP_379951328.1">
    <property type="nucleotide sequence ID" value="NZ_JBHMAF010000187.1"/>
</dbReference>
<evidence type="ECO:0000256" key="2">
    <source>
        <dbReference type="ARBA" id="ARBA00022645"/>
    </source>
</evidence>
<sequence length="705" mass="78889">MKQIKLWLLGTAVVLLTAILGYILIISLGDYVIDDKKLVLNSASRIVDEQGNEISKLYTENRELVSISKVPSYVQQAFVATEDARFYEHHGVDFPSVFRALYKDILVRGKVEGGSTITQQLAKNVFLTNEKTLLRKTKELIIALNLERRYTKQQLLEMYLNQIYFGHGVYGIEAAAKFYFSKNVQALTVEEGALLAALPKGPNAYSPVLHPEKSKERRDTVLSLMHEEGYISAEDAVRYQGKTLSLHVTKTEREQAYLSYIDMVFQEAEDLYGLSYEEVLRGGYTFVVSMDPDMQKTAYKLFQNESSFPGTDGGAEGAFVLMDSKTGGIRAAIGGRNYVPRGWNRVFVKRQPGSVLKPLLVYAPALETKEYKPYSLLTNERQSFHGYMPRNYDDHYSKEITMYDAIKESANIPAVWLLDHLGLETAKQPLEKAGIFIEEQGLSAALGGLKEGTSPLEIVKLYRSFSAGGKVIEPHVIRQIVNRNGDTIATAAPKETQIFSKQTAWYMTRMLEGAVKEGTAQAGQYGGALAGKTGTTSLPGNNKGARDVWFAGYTPSLVGAVWMGYDRTDSEHYLVGGSNYPTRLFKKALTDVHAEVFAKFPQPKDVENVEEPIRLDKLENVRVKLVFTPFGLFTAKVTWTPLPDKRVQYRVYKKEGSSSILIGTVTGKGEFNAKYINIFSVPEFYVVPFNPQTKQEGEKTESVHP</sequence>
<evidence type="ECO:0000259" key="17">
    <source>
        <dbReference type="Pfam" id="PF00912"/>
    </source>
</evidence>
<evidence type="ECO:0000259" key="16">
    <source>
        <dbReference type="Pfam" id="PF00905"/>
    </source>
</evidence>
<evidence type="ECO:0000256" key="13">
    <source>
        <dbReference type="ARBA" id="ARBA00023316"/>
    </source>
</evidence>
<accession>A0ABV5WLY2</accession>
<feature type="domain" description="Glycosyl transferase family 51" evidence="17">
    <location>
        <begin position="51"/>
        <end position="225"/>
    </location>
</feature>
<dbReference type="SUPFAM" id="SSF53955">
    <property type="entry name" value="Lysozyme-like"/>
    <property type="match status" value="1"/>
</dbReference>
<evidence type="ECO:0000256" key="8">
    <source>
        <dbReference type="ARBA" id="ARBA00022960"/>
    </source>
</evidence>
<dbReference type="Gene3D" id="1.10.3810.10">
    <property type="entry name" value="Biosynthetic peptidoglycan transglycosylase-like"/>
    <property type="match status" value="1"/>
</dbReference>
<evidence type="ECO:0000256" key="11">
    <source>
        <dbReference type="ARBA" id="ARBA00023136"/>
    </source>
</evidence>
<comment type="catalytic activity">
    <reaction evidence="15">
        <text>[GlcNAc-(1-&gt;4)-Mur2Ac(oyl-L-Ala-gamma-D-Glu-L-Lys-D-Ala-D-Ala)](n)-di-trans,octa-cis-undecaprenyl diphosphate + beta-D-GlcNAc-(1-&gt;4)-Mur2Ac(oyl-L-Ala-gamma-D-Glu-L-Lys-D-Ala-D-Ala)-di-trans,octa-cis-undecaprenyl diphosphate = [GlcNAc-(1-&gt;4)-Mur2Ac(oyl-L-Ala-gamma-D-Glu-L-Lys-D-Ala-D-Ala)](n+1)-di-trans,octa-cis-undecaprenyl diphosphate + di-trans,octa-cis-undecaprenyl diphosphate + H(+)</text>
        <dbReference type="Rhea" id="RHEA:23708"/>
        <dbReference type="Rhea" id="RHEA-COMP:9602"/>
        <dbReference type="Rhea" id="RHEA-COMP:9603"/>
        <dbReference type="ChEBI" id="CHEBI:15378"/>
        <dbReference type="ChEBI" id="CHEBI:58405"/>
        <dbReference type="ChEBI" id="CHEBI:60033"/>
        <dbReference type="ChEBI" id="CHEBI:78435"/>
        <dbReference type="EC" id="2.4.99.28"/>
    </reaction>
</comment>
<evidence type="ECO:0000256" key="1">
    <source>
        <dbReference type="ARBA" id="ARBA00022475"/>
    </source>
</evidence>
<keyword evidence="11" id="KW-0472">Membrane</keyword>
<keyword evidence="9" id="KW-0573">Peptidoglycan synthesis</keyword>
<evidence type="ECO:0000256" key="6">
    <source>
        <dbReference type="ARBA" id="ARBA00022692"/>
    </source>
</evidence>
<dbReference type="Pfam" id="PF00912">
    <property type="entry name" value="Transgly"/>
    <property type="match status" value="1"/>
</dbReference>
<dbReference type="Gene3D" id="3.40.710.10">
    <property type="entry name" value="DD-peptidase/beta-lactamase superfamily"/>
    <property type="match status" value="1"/>
</dbReference>
<dbReference type="InterPro" id="IPR036950">
    <property type="entry name" value="PBP_transglycosylase"/>
</dbReference>
<organism evidence="18 19">
    <name type="scientific">Ectobacillus funiculus</name>
    <dbReference type="NCBI Taxonomy" id="137993"/>
    <lineage>
        <taxon>Bacteria</taxon>
        <taxon>Bacillati</taxon>
        <taxon>Bacillota</taxon>
        <taxon>Bacilli</taxon>
        <taxon>Bacillales</taxon>
        <taxon>Bacillaceae</taxon>
        <taxon>Ectobacillus</taxon>
    </lineage>
</organism>
<dbReference type="InterPro" id="IPR012338">
    <property type="entry name" value="Beta-lactam/transpept-like"/>
</dbReference>
<keyword evidence="2" id="KW-0121">Carboxypeptidase</keyword>
<keyword evidence="5 18" id="KW-0808">Transferase</keyword>
<keyword evidence="8" id="KW-0133">Cell shape</keyword>
<dbReference type="SUPFAM" id="SSF56601">
    <property type="entry name" value="beta-lactamase/transpeptidase-like"/>
    <property type="match status" value="1"/>
</dbReference>
<evidence type="ECO:0000256" key="5">
    <source>
        <dbReference type="ARBA" id="ARBA00022679"/>
    </source>
</evidence>
<keyword evidence="12" id="KW-0511">Multifunctional enzyme</keyword>
<evidence type="ECO:0000256" key="12">
    <source>
        <dbReference type="ARBA" id="ARBA00023268"/>
    </source>
</evidence>
<name>A0ABV5WLY2_9BACI</name>
<dbReference type="Proteomes" id="UP001589609">
    <property type="component" value="Unassembled WGS sequence"/>
</dbReference>
<dbReference type="Pfam" id="PF00905">
    <property type="entry name" value="Transpeptidase"/>
    <property type="match status" value="1"/>
</dbReference>
<evidence type="ECO:0000313" key="19">
    <source>
        <dbReference type="Proteomes" id="UP001589609"/>
    </source>
</evidence>
<evidence type="ECO:0000256" key="7">
    <source>
        <dbReference type="ARBA" id="ARBA00022801"/>
    </source>
</evidence>
<keyword evidence="7" id="KW-0378">Hydrolase</keyword>
<protein>
    <submittedName>
        <fullName evidence="18">Transglycosylase domain-containing protein</fullName>
        <ecNumber evidence="18">2.4.-.-</ecNumber>
    </submittedName>
</protein>
<dbReference type="PANTHER" id="PTHR32282:SF32">
    <property type="entry name" value="PENICILLIN-BINDING PROTEIN 2A"/>
    <property type="match status" value="1"/>
</dbReference>